<organism evidence="5 6">
    <name type="scientific">Elasticomyces elasticus</name>
    <dbReference type="NCBI Taxonomy" id="574655"/>
    <lineage>
        <taxon>Eukaryota</taxon>
        <taxon>Fungi</taxon>
        <taxon>Dikarya</taxon>
        <taxon>Ascomycota</taxon>
        <taxon>Pezizomycotina</taxon>
        <taxon>Dothideomycetes</taxon>
        <taxon>Dothideomycetidae</taxon>
        <taxon>Mycosphaerellales</taxon>
        <taxon>Teratosphaeriaceae</taxon>
        <taxon>Elasticomyces</taxon>
    </lineage>
</organism>
<feature type="region of interest" description="Disordered" evidence="3">
    <location>
        <begin position="510"/>
        <end position="587"/>
    </location>
</feature>
<gene>
    <name evidence="5" type="ORF">LTR97_001705</name>
</gene>
<dbReference type="InterPro" id="IPR028942">
    <property type="entry name" value="WHIM1_dom"/>
</dbReference>
<keyword evidence="2" id="KW-0539">Nucleus</keyword>
<evidence type="ECO:0000313" key="6">
    <source>
        <dbReference type="Proteomes" id="UP001310594"/>
    </source>
</evidence>
<dbReference type="EMBL" id="JAVRQU010000002">
    <property type="protein sequence ID" value="KAK5706715.1"/>
    <property type="molecule type" value="Genomic_DNA"/>
</dbReference>
<dbReference type="Pfam" id="PF15612">
    <property type="entry name" value="WHIM1"/>
    <property type="match status" value="1"/>
</dbReference>
<evidence type="ECO:0000256" key="3">
    <source>
        <dbReference type="SAM" id="MobiDB-lite"/>
    </source>
</evidence>
<reference evidence="5" key="1">
    <citation type="submission" date="2023-08" db="EMBL/GenBank/DDBJ databases">
        <title>Black Yeasts Isolated from many extreme environments.</title>
        <authorList>
            <person name="Coleine C."/>
            <person name="Stajich J.E."/>
            <person name="Selbmann L."/>
        </authorList>
    </citation>
    <scope>NUCLEOTIDE SEQUENCE</scope>
    <source>
        <strain evidence="5">CCFEE 5810</strain>
    </source>
</reference>
<evidence type="ECO:0000256" key="2">
    <source>
        <dbReference type="ARBA" id="ARBA00023242"/>
    </source>
</evidence>
<protein>
    <recommendedName>
        <fullName evidence="4">WHIM1 domain-containing protein</fullName>
    </recommendedName>
</protein>
<dbReference type="PANTHER" id="PTHR42107:SF1">
    <property type="entry name" value="WHIM1 DOMAIN-CONTAINING PROTEIN"/>
    <property type="match status" value="1"/>
</dbReference>
<feature type="compositionally biased region" description="Low complexity" evidence="3">
    <location>
        <begin position="513"/>
        <end position="524"/>
    </location>
</feature>
<name>A0AAN8A595_9PEZI</name>
<comment type="subcellular location">
    <subcellularLocation>
        <location evidence="1">Nucleus</location>
    </subcellularLocation>
</comment>
<feature type="region of interest" description="Disordered" evidence="3">
    <location>
        <begin position="328"/>
        <end position="498"/>
    </location>
</feature>
<feature type="compositionally biased region" description="Polar residues" evidence="3">
    <location>
        <begin position="345"/>
        <end position="378"/>
    </location>
</feature>
<proteinExistence type="predicted"/>
<feature type="compositionally biased region" description="Acidic residues" evidence="3">
    <location>
        <begin position="440"/>
        <end position="490"/>
    </location>
</feature>
<feature type="compositionally biased region" description="Polar residues" evidence="3">
    <location>
        <begin position="528"/>
        <end position="540"/>
    </location>
</feature>
<dbReference type="Proteomes" id="UP001310594">
    <property type="component" value="Unassembled WGS sequence"/>
</dbReference>
<feature type="region of interest" description="Disordered" evidence="3">
    <location>
        <begin position="34"/>
        <end position="60"/>
    </location>
</feature>
<feature type="compositionally biased region" description="Low complexity" evidence="3">
    <location>
        <begin position="553"/>
        <end position="571"/>
    </location>
</feature>
<feature type="domain" description="WHIM1" evidence="4">
    <location>
        <begin position="145"/>
        <end position="185"/>
    </location>
</feature>
<sequence>MADSESDSSGLSSVAPEEEVQKLAPIFVKSKKATKLKFPPPAASPSRPKRAPSPPHEDAFADNPDIAFIVMFRSRFNDLMPAKLPNYGPQDIERGVTDQPPSPEVQNLLCALLSLVLNRKKPVERGHHGRALEEAVLSNKAQWPHSWNGVNPLHGPRDFNMLSPLERLNLLRTLIHWSLTSSEAVSTLIKEKYKQVRHSDDDNQPLAVQPWGVDGDKRRYFLVQGLEETYFRVYREGSRYTKNAHWYNMAGTIPELQALAKKLEEVDGTQAARRLAIKVTNAVPIFQASEEKRIKREQRQIKRAAFTRPEPGFSLYEGRTRGKRARYNYDEEDDGADAAFESDATSTRRSGCQSTRATPLSDGPTYTMSGRQTRQPRTGQYGESLLRQSVGVDGNDDMALPSSGDDDGSEPPTALGRATRSARKPEASNSRKRKHIDGYNDIDDMSGEDDAAPSGDDWDSDRNEVEDEPMPDAKDEEEEPSEDDLDDESEDEKKSMVVKLKLSPAALKRGTEAAAPIPHASADAGPGSSHTLTNGNSNGHASAEEKQHLTVTPPSAASAYPTPASASFPAAETKPAVPDSQSDLVQHHHATMAHQDGAGVYAPQASMNGY</sequence>
<comment type="caution">
    <text evidence="5">The sequence shown here is derived from an EMBL/GenBank/DDBJ whole genome shotgun (WGS) entry which is preliminary data.</text>
</comment>
<evidence type="ECO:0000256" key="1">
    <source>
        <dbReference type="ARBA" id="ARBA00004123"/>
    </source>
</evidence>
<dbReference type="GO" id="GO:0005634">
    <property type="term" value="C:nucleus"/>
    <property type="evidence" value="ECO:0007669"/>
    <property type="project" value="UniProtKB-SubCell"/>
</dbReference>
<dbReference type="PANTHER" id="PTHR42107">
    <property type="entry name" value="YALI0D24453P"/>
    <property type="match status" value="1"/>
</dbReference>
<evidence type="ECO:0000259" key="4">
    <source>
        <dbReference type="Pfam" id="PF15612"/>
    </source>
</evidence>
<evidence type="ECO:0000313" key="5">
    <source>
        <dbReference type="EMBL" id="KAK5706715.1"/>
    </source>
</evidence>
<dbReference type="AlphaFoldDB" id="A0AAN8A595"/>
<accession>A0AAN8A595</accession>